<sequence length="419" mass="46376">MKETYNALINTQEFASQIHPQLKLVSKPSTEFVPQVLNRSIASILKAGVTKRDIEEEDPFFVCDLGEVARQHAQWKRLLPRVQPFYAVKCNPDPAEIQLALDAGVDSSRIIYANPCKQASHIKFASSKNVNVMTFDNADELYKIKMVAPESQLVLRILTDDSKSVCRFGVKFGASLSIVPYLLETAKSLNLDVIGISFHVGSGCFDATSFTDAVELARKAFDIGEALGFNFTLLDIGGGFPGNNPEGLQFKDIAALLGPTIDRLFPPHIRVISEPGRYFVSSAFTLAVNIQARRVVSLDAEGNPTDPTHDENPSFMYYINDGMYGSFNCITFDHAVVKMKPLCRSGTFMYEQEHSLKLFESSVWGPTCDSIDLIGRNIFLPEMKIGDWLSCSHMGAYTIAAASTFNGFKKSNVIYTDTN</sequence>
<dbReference type="EMBL" id="JADGKB010000013">
    <property type="protein sequence ID" value="KAJ3260122.1"/>
    <property type="molecule type" value="Genomic_DNA"/>
</dbReference>
<keyword evidence="8" id="KW-1185">Reference proteome</keyword>
<protein>
    <recommendedName>
        <fullName evidence="6">Orn/DAP/Arg decarboxylase 2 N-terminal domain-containing protein</fullName>
    </recommendedName>
</protein>
<dbReference type="InterPro" id="IPR000183">
    <property type="entry name" value="Orn/DAP/Arg_de-COase"/>
</dbReference>
<dbReference type="InterPro" id="IPR002433">
    <property type="entry name" value="Orn_de-COase"/>
</dbReference>
<reference evidence="7" key="1">
    <citation type="submission" date="2020-05" db="EMBL/GenBank/DDBJ databases">
        <title>Phylogenomic resolution of chytrid fungi.</title>
        <authorList>
            <person name="Stajich J.E."/>
            <person name="Amses K."/>
            <person name="Simmons R."/>
            <person name="Seto K."/>
            <person name="Myers J."/>
            <person name="Bonds A."/>
            <person name="Quandt C.A."/>
            <person name="Barry K."/>
            <person name="Liu P."/>
            <person name="Grigoriev I."/>
            <person name="Longcore J.E."/>
            <person name="James T.Y."/>
        </authorList>
    </citation>
    <scope>NUCLEOTIDE SEQUENCE</scope>
    <source>
        <strain evidence="7">PLAUS21</strain>
    </source>
</reference>
<gene>
    <name evidence="7" type="ORF">HK103_001198</name>
</gene>
<name>A0AAD5Y778_9FUNG</name>
<keyword evidence="3 5" id="KW-0663">Pyridoxal phosphate</keyword>
<feature type="domain" description="Orn/DAP/Arg decarboxylase 2 N-terminal" evidence="6">
    <location>
        <begin position="95"/>
        <end position="281"/>
    </location>
</feature>
<dbReference type="InterPro" id="IPR009006">
    <property type="entry name" value="Ala_racemase/Decarboxylase_C"/>
</dbReference>
<dbReference type="FunFam" id="3.20.20.10:FF:000005">
    <property type="entry name" value="Ornithine decarboxylase"/>
    <property type="match status" value="1"/>
</dbReference>
<dbReference type="InterPro" id="IPR022644">
    <property type="entry name" value="De-COase2_N"/>
</dbReference>
<evidence type="ECO:0000256" key="4">
    <source>
        <dbReference type="ARBA" id="ARBA00023239"/>
    </source>
</evidence>
<dbReference type="Gene3D" id="2.40.37.10">
    <property type="entry name" value="Lyase, Ornithine Decarboxylase, Chain A, domain 1"/>
    <property type="match status" value="1"/>
</dbReference>
<dbReference type="PANTHER" id="PTHR11482:SF6">
    <property type="entry name" value="ORNITHINE DECARBOXYLASE 1-RELATED"/>
    <property type="match status" value="1"/>
</dbReference>
<evidence type="ECO:0000313" key="8">
    <source>
        <dbReference type="Proteomes" id="UP001210925"/>
    </source>
</evidence>
<evidence type="ECO:0000256" key="5">
    <source>
        <dbReference type="PIRSR" id="PIRSR600183-50"/>
    </source>
</evidence>
<feature type="active site" description="Proton donor" evidence="5">
    <location>
        <position position="368"/>
    </location>
</feature>
<dbReference type="Pfam" id="PF02784">
    <property type="entry name" value="Orn_Arg_deC_N"/>
    <property type="match status" value="1"/>
</dbReference>
<comment type="caution">
    <text evidence="7">The sequence shown here is derived from an EMBL/GenBank/DDBJ whole genome shotgun (WGS) entry which is preliminary data.</text>
</comment>
<dbReference type="SUPFAM" id="SSF51419">
    <property type="entry name" value="PLP-binding barrel"/>
    <property type="match status" value="1"/>
</dbReference>
<dbReference type="Proteomes" id="UP001210925">
    <property type="component" value="Unassembled WGS sequence"/>
</dbReference>
<dbReference type="GO" id="GO:0033387">
    <property type="term" value="P:putrescine biosynthetic process from arginine, via ornithine"/>
    <property type="evidence" value="ECO:0007669"/>
    <property type="project" value="TreeGrafter"/>
</dbReference>
<evidence type="ECO:0000256" key="3">
    <source>
        <dbReference type="ARBA" id="ARBA00022898"/>
    </source>
</evidence>
<accession>A0AAD5Y778</accession>
<dbReference type="GO" id="GO:0005737">
    <property type="term" value="C:cytoplasm"/>
    <property type="evidence" value="ECO:0007669"/>
    <property type="project" value="TreeGrafter"/>
</dbReference>
<dbReference type="GO" id="GO:0004586">
    <property type="term" value="F:ornithine decarboxylase activity"/>
    <property type="evidence" value="ECO:0007669"/>
    <property type="project" value="UniProtKB-ARBA"/>
</dbReference>
<dbReference type="SUPFAM" id="SSF50621">
    <property type="entry name" value="Alanine racemase C-terminal domain-like"/>
    <property type="match status" value="1"/>
</dbReference>
<dbReference type="CDD" id="cd00622">
    <property type="entry name" value="PLPDE_III_ODC"/>
    <property type="match status" value="1"/>
</dbReference>
<comment type="similarity">
    <text evidence="2">Belongs to the Orn/Lys/Arg decarboxylase class-II family.</text>
</comment>
<dbReference type="PRINTS" id="PR01182">
    <property type="entry name" value="ORNDCRBXLASE"/>
</dbReference>
<dbReference type="PRINTS" id="PR01179">
    <property type="entry name" value="ODADCRBXLASE"/>
</dbReference>
<feature type="modified residue" description="N6-(pyridoxal phosphate)lysine" evidence="5">
    <location>
        <position position="89"/>
    </location>
</feature>
<evidence type="ECO:0000259" key="6">
    <source>
        <dbReference type="Pfam" id="PF02784"/>
    </source>
</evidence>
<comment type="cofactor">
    <cofactor evidence="1 5">
        <name>pyridoxal 5'-phosphate</name>
        <dbReference type="ChEBI" id="CHEBI:597326"/>
    </cofactor>
</comment>
<organism evidence="7 8">
    <name type="scientific">Boothiomyces macroporosus</name>
    <dbReference type="NCBI Taxonomy" id="261099"/>
    <lineage>
        <taxon>Eukaryota</taxon>
        <taxon>Fungi</taxon>
        <taxon>Fungi incertae sedis</taxon>
        <taxon>Chytridiomycota</taxon>
        <taxon>Chytridiomycota incertae sedis</taxon>
        <taxon>Chytridiomycetes</taxon>
        <taxon>Rhizophydiales</taxon>
        <taxon>Terramycetaceae</taxon>
        <taxon>Boothiomyces</taxon>
    </lineage>
</organism>
<proteinExistence type="inferred from homology"/>
<keyword evidence="4" id="KW-0456">Lyase</keyword>
<dbReference type="InterPro" id="IPR029066">
    <property type="entry name" value="PLP-binding_barrel"/>
</dbReference>
<evidence type="ECO:0000313" key="7">
    <source>
        <dbReference type="EMBL" id="KAJ3260122.1"/>
    </source>
</evidence>
<evidence type="ECO:0000256" key="1">
    <source>
        <dbReference type="ARBA" id="ARBA00001933"/>
    </source>
</evidence>
<dbReference type="Gene3D" id="3.20.20.10">
    <property type="entry name" value="Alanine racemase"/>
    <property type="match status" value="1"/>
</dbReference>
<dbReference type="AlphaFoldDB" id="A0AAD5Y778"/>
<evidence type="ECO:0000256" key="2">
    <source>
        <dbReference type="ARBA" id="ARBA00008872"/>
    </source>
</evidence>
<dbReference type="PANTHER" id="PTHR11482">
    <property type="entry name" value="ARGININE/DIAMINOPIMELATE/ORNITHINE DECARBOXYLASE"/>
    <property type="match status" value="1"/>
</dbReference>